<dbReference type="GO" id="GO:0000956">
    <property type="term" value="P:nuclear-transcribed mRNA catabolic process"/>
    <property type="evidence" value="ECO:0007669"/>
    <property type="project" value="TreeGrafter"/>
</dbReference>
<feature type="domain" description="Xrn1 helical" evidence="6">
    <location>
        <begin position="286"/>
        <end position="373"/>
    </location>
</feature>
<dbReference type="InterPro" id="IPR041412">
    <property type="entry name" value="Xrn1_helical"/>
</dbReference>
<reference evidence="7" key="1">
    <citation type="submission" date="2021-01" db="EMBL/GenBank/DDBJ databases">
        <authorList>
            <person name="Corre E."/>
            <person name="Pelletier E."/>
            <person name="Niang G."/>
            <person name="Scheremetjew M."/>
            <person name="Finn R."/>
            <person name="Kale V."/>
            <person name="Holt S."/>
            <person name="Cochrane G."/>
            <person name="Meng A."/>
            <person name="Brown T."/>
            <person name="Cohen L."/>
        </authorList>
    </citation>
    <scope>NUCLEOTIDE SEQUENCE</scope>
    <source>
        <strain evidence="7">CCMP2877</strain>
    </source>
</reference>
<evidence type="ECO:0000259" key="6">
    <source>
        <dbReference type="Pfam" id="PF17846"/>
    </source>
</evidence>
<sequence>MGIPKLFRWLTDQYPSVTQGVSDSLGPDRQVDNLYLDMNGIIHPMTHGNSDSFVALDEEAMFRRIFAYTDKIYKLVKPTRLFFLAVDGVAPRAKVNQQRSRRFRSAKEAEQMMAGLVAQGEEIPENVERFDSNCITPGTEFMYRLGMAFRKWIQFKMDTDPAWAEAGCRVVFSGPDVPGEGEHKVMDYIRTARGREKDWRAGMTHCLYGLDADLIMLGLVTHEPNFILFRERMQRRGRGRNGNGGQRDPLRFTHDDYEILEVTMIRKMLHLEMRKLVQSGDLPFEYSLQRVVDDFVFLCMLVGNDFLPHVPHLDIADGAINMMMATYKRLLPKMGGYLTDKGAIHFGRFELFMADVSRREPLYFHRRGVAEKDVQYQSPEYPETYYREKLQATTPEDRRKVLRDYLGGLLWNLAYYHDGCSSWTWYLPHHYAPLATDFKDLATIAPEIPQGKPLTPLMQLLAVLPRQSAKLLPGPYKELACEDASPLSHYFPNDFEMDPNGKKNAWEAVALLPFINEAEYLETLSTLDHDGMLNNDEKKRNEMGKVHVFLPAVAGAKE</sequence>
<dbReference type="Gene3D" id="1.25.40.1050">
    <property type="match status" value="1"/>
</dbReference>
<comment type="similarity">
    <text evidence="4">Belongs to the 5'-3' exonuclease family.</text>
</comment>
<feature type="domain" description="Xrn1 helical" evidence="6">
    <location>
        <begin position="374"/>
        <end position="549"/>
    </location>
</feature>
<evidence type="ECO:0000256" key="4">
    <source>
        <dbReference type="ARBA" id="ARBA00038299"/>
    </source>
</evidence>
<dbReference type="CDD" id="cd09897">
    <property type="entry name" value="H3TH_FEN1-XPG-like"/>
    <property type="match status" value="1"/>
</dbReference>
<evidence type="ECO:0000256" key="3">
    <source>
        <dbReference type="ARBA" id="ARBA00022839"/>
    </source>
</evidence>
<proteinExistence type="inferred from homology"/>
<dbReference type="AlphaFoldDB" id="A0A7S1UDM3"/>
<evidence type="ECO:0000313" key="7">
    <source>
        <dbReference type="EMBL" id="CAD9262710.1"/>
    </source>
</evidence>
<dbReference type="CDD" id="cd18673">
    <property type="entry name" value="PIN_XRN1-2-like"/>
    <property type="match status" value="1"/>
</dbReference>
<gene>
    <name evidence="7" type="ORF">PPAR1163_LOCUS21093</name>
</gene>
<dbReference type="Pfam" id="PF03159">
    <property type="entry name" value="XRN_N"/>
    <property type="match status" value="1"/>
</dbReference>
<dbReference type="EMBL" id="HBGJ01033353">
    <property type="protein sequence ID" value="CAD9262710.1"/>
    <property type="molecule type" value="Transcribed_RNA"/>
</dbReference>
<dbReference type="GO" id="GO:0003723">
    <property type="term" value="F:RNA binding"/>
    <property type="evidence" value="ECO:0007669"/>
    <property type="project" value="TreeGrafter"/>
</dbReference>
<keyword evidence="2" id="KW-0378">Hydrolase</keyword>
<accession>A0A7S1UDM3</accession>
<organism evidence="7">
    <name type="scientific">Phaeomonas parva</name>
    <dbReference type="NCBI Taxonomy" id="124430"/>
    <lineage>
        <taxon>Eukaryota</taxon>
        <taxon>Sar</taxon>
        <taxon>Stramenopiles</taxon>
        <taxon>Ochrophyta</taxon>
        <taxon>Pinguiophyceae</taxon>
        <taxon>Pinguiochrysidales</taxon>
        <taxon>Pinguiochrysidaceae</taxon>
        <taxon>Phaeomonas</taxon>
    </lineage>
</organism>
<dbReference type="Pfam" id="PF17846">
    <property type="entry name" value="XRN_M"/>
    <property type="match status" value="2"/>
</dbReference>
<dbReference type="GO" id="GO:0004534">
    <property type="term" value="F:5'-3' RNA exonuclease activity"/>
    <property type="evidence" value="ECO:0007669"/>
    <property type="project" value="TreeGrafter"/>
</dbReference>
<dbReference type="InterPro" id="IPR027073">
    <property type="entry name" value="5_3_exoribonuclease"/>
</dbReference>
<keyword evidence="1" id="KW-0540">Nuclease</keyword>
<feature type="domain" description="Xrn1 N-terminal" evidence="5">
    <location>
        <begin position="1"/>
        <end position="231"/>
    </location>
</feature>
<evidence type="ECO:0000256" key="1">
    <source>
        <dbReference type="ARBA" id="ARBA00022722"/>
    </source>
</evidence>
<keyword evidence="3" id="KW-0269">Exonuclease</keyword>
<dbReference type="PANTHER" id="PTHR12341:SF7">
    <property type="entry name" value="5'-3' EXORIBONUCLEASE 1"/>
    <property type="match status" value="1"/>
</dbReference>
<dbReference type="Gene3D" id="3.40.50.12390">
    <property type="match status" value="1"/>
</dbReference>
<dbReference type="PANTHER" id="PTHR12341">
    <property type="entry name" value="5'-&gt;3' EXORIBONUCLEASE"/>
    <property type="match status" value="1"/>
</dbReference>
<evidence type="ECO:0000256" key="2">
    <source>
        <dbReference type="ARBA" id="ARBA00022801"/>
    </source>
</evidence>
<dbReference type="GO" id="GO:0005634">
    <property type="term" value="C:nucleus"/>
    <property type="evidence" value="ECO:0007669"/>
    <property type="project" value="TreeGrafter"/>
</dbReference>
<protein>
    <submittedName>
        <fullName evidence="7">Uncharacterized protein</fullName>
    </submittedName>
</protein>
<dbReference type="InterPro" id="IPR004859">
    <property type="entry name" value="Xrn1_N"/>
</dbReference>
<name>A0A7S1UDM3_9STRA</name>
<evidence type="ECO:0000259" key="5">
    <source>
        <dbReference type="Pfam" id="PF03159"/>
    </source>
</evidence>